<keyword evidence="2" id="KW-0560">Oxidoreductase</keyword>
<evidence type="ECO:0000313" key="5">
    <source>
        <dbReference type="EMBL" id="NYE84220.1"/>
    </source>
</evidence>
<comment type="caution">
    <text evidence="5">The sequence shown here is derived from an EMBL/GenBank/DDBJ whole genome shotgun (WGS) entry which is preliminary data.</text>
</comment>
<protein>
    <recommendedName>
        <fullName evidence="4">TauD/TfdA-like domain-containing protein</fullName>
    </recommendedName>
</protein>
<name>A0A7Y9IWQ6_9BURK</name>
<gene>
    <name evidence="5" type="ORF">FHW18_003491</name>
</gene>
<dbReference type="EMBL" id="JACBYR010000001">
    <property type="protein sequence ID" value="NYE84220.1"/>
    <property type="molecule type" value="Genomic_DNA"/>
</dbReference>
<dbReference type="SUPFAM" id="SSF51197">
    <property type="entry name" value="Clavaminate synthase-like"/>
    <property type="match status" value="1"/>
</dbReference>
<evidence type="ECO:0000256" key="1">
    <source>
        <dbReference type="ARBA" id="ARBA00001954"/>
    </source>
</evidence>
<dbReference type="Gene3D" id="3.60.130.10">
    <property type="entry name" value="Clavaminate synthase-like"/>
    <property type="match status" value="1"/>
</dbReference>
<evidence type="ECO:0000256" key="3">
    <source>
        <dbReference type="ARBA" id="ARBA00023194"/>
    </source>
</evidence>
<reference evidence="5 6" key="1">
    <citation type="submission" date="2020-07" db="EMBL/GenBank/DDBJ databases">
        <title>Genomic Encyclopedia of Type Strains, Phase IV (KMG-V): Genome sequencing to study the core and pangenomes of soil and plant-associated prokaryotes.</title>
        <authorList>
            <person name="Whitman W."/>
        </authorList>
    </citation>
    <scope>NUCLEOTIDE SEQUENCE [LARGE SCALE GENOMIC DNA]</scope>
    <source>
        <strain evidence="5 6">SAS40</strain>
    </source>
</reference>
<evidence type="ECO:0000259" key="4">
    <source>
        <dbReference type="Pfam" id="PF02668"/>
    </source>
</evidence>
<comment type="cofactor">
    <cofactor evidence="1">
        <name>Fe(2+)</name>
        <dbReference type="ChEBI" id="CHEBI:29033"/>
    </cofactor>
</comment>
<evidence type="ECO:0000256" key="2">
    <source>
        <dbReference type="ARBA" id="ARBA00023002"/>
    </source>
</evidence>
<keyword evidence="6" id="KW-1185">Reference proteome</keyword>
<organism evidence="5 6">
    <name type="scientific">Pigmentiphaga litoralis</name>
    <dbReference type="NCBI Taxonomy" id="516702"/>
    <lineage>
        <taxon>Bacteria</taxon>
        <taxon>Pseudomonadati</taxon>
        <taxon>Pseudomonadota</taxon>
        <taxon>Betaproteobacteria</taxon>
        <taxon>Burkholderiales</taxon>
        <taxon>Alcaligenaceae</taxon>
        <taxon>Pigmentiphaga</taxon>
    </lineage>
</organism>
<dbReference type="InterPro" id="IPR003819">
    <property type="entry name" value="TauD/TfdA-like"/>
</dbReference>
<dbReference type="GO" id="GO:0017000">
    <property type="term" value="P:antibiotic biosynthetic process"/>
    <property type="evidence" value="ECO:0007669"/>
    <property type="project" value="UniProtKB-KW"/>
</dbReference>
<proteinExistence type="predicted"/>
<dbReference type="GO" id="GO:0016706">
    <property type="term" value="F:2-oxoglutarate-dependent dioxygenase activity"/>
    <property type="evidence" value="ECO:0007669"/>
    <property type="project" value="UniProtKB-ARBA"/>
</dbReference>
<dbReference type="AlphaFoldDB" id="A0A7Y9IWQ6"/>
<dbReference type="PANTHER" id="PTHR10696:SF56">
    <property type="entry name" value="TAUD_TFDA-LIKE DOMAIN-CONTAINING PROTEIN"/>
    <property type="match status" value="1"/>
</dbReference>
<keyword evidence="3" id="KW-0045">Antibiotic biosynthesis</keyword>
<feature type="domain" description="TauD/TfdA-like" evidence="4">
    <location>
        <begin position="64"/>
        <end position="316"/>
    </location>
</feature>
<dbReference type="InterPro" id="IPR042098">
    <property type="entry name" value="TauD-like_sf"/>
</dbReference>
<dbReference type="InterPro" id="IPR050411">
    <property type="entry name" value="AlphaKG_dependent_hydroxylases"/>
</dbReference>
<accession>A0A7Y9IWQ6</accession>
<dbReference type="RefSeq" id="WP_179587934.1">
    <property type="nucleotide sequence ID" value="NZ_JACBYR010000001.1"/>
</dbReference>
<dbReference type="Proteomes" id="UP000542125">
    <property type="component" value="Unassembled WGS sequence"/>
</dbReference>
<dbReference type="Pfam" id="PF02668">
    <property type="entry name" value="TauD"/>
    <property type="match status" value="1"/>
</dbReference>
<dbReference type="PANTHER" id="PTHR10696">
    <property type="entry name" value="GAMMA-BUTYROBETAINE HYDROXYLASE-RELATED"/>
    <property type="match status" value="1"/>
</dbReference>
<sequence>MQATSTPFPQARPAATRPMAWTADQVRQDESWIIRLTGDQIDGMHAALAHAKHTGKSMLEMTQEDFPLNAAAITVLQQAIATTQGRWGMCLVKGFPVDVWSEDDSRLAFWGMALYMGVGRTQNRASQIMNDVRNEGGEYKVKGGRGYNTNAGLDFHQDSCDVVGLLCRRTAKSGGTSKVISSIALRDEVRRLRPDLIPVLESPFFHSYQGTQDPSQPAYYRLPIFGNHPEYFSARANRKNTDAAQRDFPEVPRLTPQQVEALDLLEELMPSDTLCYTMELEQGDVQLLNNYVTLHSRTPFEDFDEPDRKRHLFRLWLAIPGSQPLPDAWAEYYGDARAGAVRGGVRGTAITQEFLAYEKRQADTLGMQFETWKPRMLKEDMDTLLGKEAVKADSHAEA</sequence>
<evidence type="ECO:0000313" key="6">
    <source>
        <dbReference type="Proteomes" id="UP000542125"/>
    </source>
</evidence>